<keyword evidence="12" id="KW-1185">Reference proteome</keyword>
<evidence type="ECO:0000256" key="7">
    <source>
        <dbReference type="ARBA" id="ARBA00023242"/>
    </source>
</evidence>
<dbReference type="AlphaFoldDB" id="A0A6A4R0V2"/>
<evidence type="ECO:0000256" key="4">
    <source>
        <dbReference type="ARBA" id="ARBA00023015"/>
    </source>
</evidence>
<keyword evidence="3 9" id="KW-0862">Zinc</keyword>
<keyword evidence="2 8" id="KW-0863">Zinc-finger</keyword>
<dbReference type="Pfam" id="PF02701">
    <property type="entry name" value="Zn_ribbon_Dof"/>
    <property type="match status" value="1"/>
</dbReference>
<dbReference type="PANTHER" id="PTHR31992:SF111">
    <property type="entry name" value="DOF ZINC FINGER PROTEIN DOF3.5"/>
    <property type="match status" value="1"/>
</dbReference>
<evidence type="ECO:0000256" key="6">
    <source>
        <dbReference type="ARBA" id="ARBA00023163"/>
    </source>
</evidence>
<evidence type="ECO:0000256" key="1">
    <source>
        <dbReference type="ARBA" id="ARBA00022723"/>
    </source>
</evidence>
<dbReference type="InterPro" id="IPR003851">
    <property type="entry name" value="Znf_Dof"/>
</dbReference>
<dbReference type="InterPro" id="IPR045174">
    <property type="entry name" value="Dof"/>
</dbReference>
<dbReference type="GO" id="GO:0005634">
    <property type="term" value="C:nucleus"/>
    <property type="evidence" value="ECO:0007669"/>
    <property type="project" value="UniProtKB-SubCell"/>
</dbReference>
<evidence type="ECO:0000313" key="11">
    <source>
        <dbReference type="EMBL" id="KAE9619549.1"/>
    </source>
</evidence>
<dbReference type="PROSITE" id="PS50884">
    <property type="entry name" value="ZF_DOF_2"/>
    <property type="match status" value="1"/>
</dbReference>
<evidence type="ECO:0000256" key="3">
    <source>
        <dbReference type="ARBA" id="ARBA00022833"/>
    </source>
</evidence>
<comment type="subcellular location">
    <subcellularLocation>
        <location evidence="8 9">Nucleus</location>
    </subcellularLocation>
</comment>
<sequence length="280" mass="30980">MESEWKINTEISPNCPRCGSSNTKFCYYNNYSLTQPRYFCKGCRRYWTKGGSLRNVPVGGGCRKNRRGNKNLRQSIDGLAFKNSPCGGDATNNPVGNSYDPIMTSCSSSSMVSGPNIDLALVYANFLTQKPDSGAGVDENPEQMHAAFDHSQENSRLLSNTEIGPSTMLPEELVLTGCLNLPEQSSTGSRFCDGNNPLYFTGFNSMQIQQEATIEQCNIHHDALNFELPPLPGEEEVLHDMMWSNSEAPLFQSEAHGDANLLVNNWSPFNLEMDPSFPNP</sequence>
<keyword evidence="7 8" id="KW-0539">Nucleus</keyword>
<dbReference type="Proteomes" id="UP000447434">
    <property type="component" value="Chromosome 2"/>
</dbReference>
<reference evidence="12" key="1">
    <citation type="journal article" date="2020" name="Nat. Commun.">
        <title>Genome sequence of the cluster root forming white lupin.</title>
        <authorList>
            <person name="Hufnagel B."/>
            <person name="Marques A."/>
            <person name="Soriano A."/>
            <person name="Marques L."/>
            <person name="Divol F."/>
            <person name="Doumas P."/>
            <person name="Sallet E."/>
            <person name="Mancinotti D."/>
            <person name="Carrere S."/>
            <person name="Marande W."/>
            <person name="Arribat S."/>
            <person name="Keller J."/>
            <person name="Huneau C."/>
            <person name="Blein T."/>
            <person name="Aime D."/>
            <person name="Laguerre M."/>
            <person name="Taylor J."/>
            <person name="Schubert V."/>
            <person name="Nelson M."/>
            <person name="Geu-Flores F."/>
            <person name="Crespi M."/>
            <person name="Gallardo-Guerrero K."/>
            <person name="Delaux P.-M."/>
            <person name="Salse J."/>
            <person name="Berges H."/>
            <person name="Guyot R."/>
            <person name="Gouzy J."/>
            <person name="Peret B."/>
        </authorList>
    </citation>
    <scope>NUCLEOTIDE SEQUENCE [LARGE SCALE GENOMIC DNA]</scope>
    <source>
        <strain evidence="12">cv. Amiga</strain>
    </source>
</reference>
<gene>
    <name evidence="11" type="ORF">Lalb_Chr02g0154421</name>
</gene>
<comment type="caution">
    <text evidence="11">The sequence shown here is derived from an EMBL/GenBank/DDBJ whole genome shotgun (WGS) entry which is preliminary data.</text>
</comment>
<dbReference type="GO" id="GO:0008270">
    <property type="term" value="F:zinc ion binding"/>
    <property type="evidence" value="ECO:0007669"/>
    <property type="project" value="UniProtKB-KW"/>
</dbReference>
<dbReference type="OrthoDB" id="1927254at2759"/>
<organism evidence="11 12">
    <name type="scientific">Lupinus albus</name>
    <name type="common">White lupine</name>
    <name type="synonym">Lupinus termis</name>
    <dbReference type="NCBI Taxonomy" id="3870"/>
    <lineage>
        <taxon>Eukaryota</taxon>
        <taxon>Viridiplantae</taxon>
        <taxon>Streptophyta</taxon>
        <taxon>Embryophyta</taxon>
        <taxon>Tracheophyta</taxon>
        <taxon>Spermatophyta</taxon>
        <taxon>Magnoliopsida</taxon>
        <taxon>eudicotyledons</taxon>
        <taxon>Gunneridae</taxon>
        <taxon>Pentapetalae</taxon>
        <taxon>rosids</taxon>
        <taxon>fabids</taxon>
        <taxon>Fabales</taxon>
        <taxon>Fabaceae</taxon>
        <taxon>Papilionoideae</taxon>
        <taxon>50 kb inversion clade</taxon>
        <taxon>genistoids sensu lato</taxon>
        <taxon>core genistoids</taxon>
        <taxon>Genisteae</taxon>
        <taxon>Lupinus</taxon>
    </lineage>
</organism>
<evidence type="ECO:0000256" key="9">
    <source>
        <dbReference type="RuleBase" id="RU369094"/>
    </source>
</evidence>
<evidence type="ECO:0000259" key="10">
    <source>
        <dbReference type="PROSITE" id="PS50884"/>
    </source>
</evidence>
<dbReference type="GO" id="GO:0003677">
    <property type="term" value="F:DNA binding"/>
    <property type="evidence" value="ECO:0007669"/>
    <property type="project" value="UniProtKB-UniRule"/>
</dbReference>
<keyword evidence="4 9" id="KW-0805">Transcription regulation</keyword>
<keyword evidence="1 9" id="KW-0479">Metal-binding</keyword>
<proteinExistence type="predicted"/>
<evidence type="ECO:0000313" key="12">
    <source>
        <dbReference type="Proteomes" id="UP000447434"/>
    </source>
</evidence>
<keyword evidence="6 9" id="KW-0804">Transcription</keyword>
<evidence type="ECO:0000256" key="8">
    <source>
        <dbReference type="PROSITE-ProRule" id="PRU00071"/>
    </source>
</evidence>
<name>A0A6A4R0V2_LUPAL</name>
<keyword evidence="5 8" id="KW-0238">DNA-binding</keyword>
<protein>
    <recommendedName>
        <fullName evidence="9">Dof zinc finger protein</fullName>
    </recommendedName>
</protein>
<feature type="domain" description="Dof-type" evidence="10">
    <location>
        <begin position="13"/>
        <end position="67"/>
    </location>
</feature>
<comment type="function">
    <text evidence="9">Transcription factor that binds specifically to a 5'-AA[AG]G-3' consensus core sequence.</text>
</comment>
<dbReference type="PANTHER" id="PTHR31992">
    <property type="entry name" value="DOF ZINC FINGER PROTEIN DOF1.4-RELATED"/>
    <property type="match status" value="1"/>
</dbReference>
<dbReference type="PROSITE" id="PS01361">
    <property type="entry name" value="ZF_DOF_1"/>
    <property type="match status" value="1"/>
</dbReference>
<accession>A0A6A4R0V2</accession>
<dbReference type="GO" id="GO:0003700">
    <property type="term" value="F:DNA-binding transcription factor activity"/>
    <property type="evidence" value="ECO:0007669"/>
    <property type="project" value="UniProtKB-UniRule"/>
</dbReference>
<dbReference type="EMBL" id="WOCE01000002">
    <property type="protein sequence ID" value="KAE9619549.1"/>
    <property type="molecule type" value="Genomic_DNA"/>
</dbReference>
<evidence type="ECO:0000256" key="5">
    <source>
        <dbReference type="ARBA" id="ARBA00023125"/>
    </source>
</evidence>
<evidence type="ECO:0000256" key="2">
    <source>
        <dbReference type="ARBA" id="ARBA00022771"/>
    </source>
</evidence>